<feature type="transmembrane region" description="Helical" evidence="2">
    <location>
        <begin position="23"/>
        <end position="41"/>
    </location>
</feature>
<sequence>MATALPASAPGAAPPPRMATKDLLTLICTIIAAAAVLAGAIRGDGQREQRLQQVETQVRQLEQREDRRQDLLNAIDVRTARIEATLQMMTKGAAK</sequence>
<evidence type="ECO:0000256" key="1">
    <source>
        <dbReference type="SAM" id="Coils"/>
    </source>
</evidence>
<evidence type="ECO:0000256" key="2">
    <source>
        <dbReference type="SAM" id="Phobius"/>
    </source>
</evidence>
<accession>A0A7W7AJK9</accession>
<proteinExistence type="predicted"/>
<keyword evidence="4" id="KW-1185">Reference proteome</keyword>
<keyword evidence="2" id="KW-1133">Transmembrane helix</keyword>
<dbReference type="RefSeq" id="WP_184114841.1">
    <property type="nucleotide sequence ID" value="NZ_JACHNY010000004.1"/>
</dbReference>
<protein>
    <submittedName>
        <fullName evidence="3">Outer membrane murein-binding lipoprotein Lpp</fullName>
    </submittedName>
</protein>
<keyword evidence="3" id="KW-0449">Lipoprotein</keyword>
<keyword evidence="1" id="KW-0175">Coiled coil</keyword>
<name>A0A7W7AJK9_9SPHN</name>
<keyword evidence="2" id="KW-0472">Membrane</keyword>
<evidence type="ECO:0000313" key="4">
    <source>
        <dbReference type="Proteomes" id="UP000574769"/>
    </source>
</evidence>
<evidence type="ECO:0000313" key="3">
    <source>
        <dbReference type="EMBL" id="MBB4618261.1"/>
    </source>
</evidence>
<gene>
    <name evidence="3" type="ORF">GGQ96_002397</name>
</gene>
<feature type="coiled-coil region" evidence="1">
    <location>
        <begin position="44"/>
        <end position="71"/>
    </location>
</feature>
<dbReference type="EMBL" id="JACHNY010000004">
    <property type="protein sequence ID" value="MBB4618261.1"/>
    <property type="molecule type" value="Genomic_DNA"/>
</dbReference>
<dbReference type="Proteomes" id="UP000574769">
    <property type="component" value="Unassembled WGS sequence"/>
</dbReference>
<reference evidence="3 4" key="1">
    <citation type="submission" date="2020-08" db="EMBL/GenBank/DDBJ databases">
        <title>Genomic Encyclopedia of Type Strains, Phase IV (KMG-IV): sequencing the most valuable type-strain genomes for metagenomic binning, comparative biology and taxonomic classification.</title>
        <authorList>
            <person name="Goeker M."/>
        </authorList>
    </citation>
    <scope>NUCLEOTIDE SEQUENCE [LARGE SCALE GENOMIC DNA]</scope>
    <source>
        <strain evidence="3 4">DSM 15867</strain>
    </source>
</reference>
<keyword evidence="2" id="KW-0812">Transmembrane</keyword>
<dbReference type="AlphaFoldDB" id="A0A7W7AJK9"/>
<organism evidence="3 4">
    <name type="scientific">Sphingomonas abaci</name>
    <dbReference type="NCBI Taxonomy" id="237611"/>
    <lineage>
        <taxon>Bacteria</taxon>
        <taxon>Pseudomonadati</taxon>
        <taxon>Pseudomonadota</taxon>
        <taxon>Alphaproteobacteria</taxon>
        <taxon>Sphingomonadales</taxon>
        <taxon>Sphingomonadaceae</taxon>
        <taxon>Sphingomonas</taxon>
    </lineage>
</organism>
<comment type="caution">
    <text evidence="3">The sequence shown here is derived from an EMBL/GenBank/DDBJ whole genome shotgun (WGS) entry which is preliminary data.</text>
</comment>